<dbReference type="Pfam" id="PF00350">
    <property type="entry name" value="Dynamin_N"/>
    <property type="match status" value="1"/>
</dbReference>
<accession>A0A0D7AVN8</accession>
<dbReference type="InterPro" id="IPR003130">
    <property type="entry name" value="GED"/>
</dbReference>
<keyword evidence="8" id="KW-1185">Reference proteome</keyword>
<keyword evidence="3" id="KW-0342">GTP-binding</keyword>
<evidence type="ECO:0000256" key="2">
    <source>
        <dbReference type="ARBA" id="ARBA00022741"/>
    </source>
</evidence>
<evidence type="ECO:0000313" key="7">
    <source>
        <dbReference type="EMBL" id="KIY61919.1"/>
    </source>
</evidence>
<evidence type="ECO:0000313" key="8">
    <source>
        <dbReference type="Proteomes" id="UP000054007"/>
    </source>
</evidence>
<dbReference type="InterPro" id="IPR020850">
    <property type="entry name" value="GED_dom"/>
</dbReference>
<feature type="domain" description="Dynamin-type G" evidence="6">
    <location>
        <begin position="194"/>
        <end position="521"/>
    </location>
</feature>
<dbReference type="STRING" id="1314674.A0A0D7AVN8"/>
<dbReference type="PANTHER" id="PTHR11566">
    <property type="entry name" value="DYNAMIN"/>
    <property type="match status" value="1"/>
</dbReference>
<dbReference type="InterPro" id="IPR045063">
    <property type="entry name" value="Dynamin_N"/>
</dbReference>
<dbReference type="AlphaFoldDB" id="A0A0D7AVN8"/>
<gene>
    <name evidence="7" type="ORF">CYLTODRAFT_427270</name>
</gene>
<dbReference type="Gene3D" id="3.40.50.300">
    <property type="entry name" value="P-loop containing nucleotide triphosphate hydrolases"/>
    <property type="match status" value="1"/>
</dbReference>
<evidence type="ECO:0000259" key="5">
    <source>
        <dbReference type="PROSITE" id="PS51388"/>
    </source>
</evidence>
<dbReference type="InterPro" id="IPR000375">
    <property type="entry name" value="Dynamin_stalk"/>
</dbReference>
<dbReference type="PANTHER" id="PTHR11566:SF21">
    <property type="entry name" value="DYNAMIN RELATED PROTEIN 1, ISOFORM A"/>
    <property type="match status" value="1"/>
</dbReference>
<dbReference type="PROSITE" id="PS51388">
    <property type="entry name" value="GED"/>
    <property type="match status" value="1"/>
</dbReference>
<evidence type="ECO:0000259" key="6">
    <source>
        <dbReference type="PROSITE" id="PS51718"/>
    </source>
</evidence>
<dbReference type="GO" id="GO:0006897">
    <property type="term" value="P:endocytosis"/>
    <property type="evidence" value="ECO:0007669"/>
    <property type="project" value="TreeGrafter"/>
</dbReference>
<feature type="region of interest" description="Disordered" evidence="4">
    <location>
        <begin position="1"/>
        <end position="166"/>
    </location>
</feature>
<dbReference type="GO" id="GO:0016559">
    <property type="term" value="P:peroxisome fission"/>
    <property type="evidence" value="ECO:0007669"/>
    <property type="project" value="TreeGrafter"/>
</dbReference>
<dbReference type="GO" id="GO:0008017">
    <property type="term" value="F:microtubule binding"/>
    <property type="evidence" value="ECO:0007669"/>
    <property type="project" value="TreeGrafter"/>
</dbReference>
<feature type="compositionally biased region" description="Polar residues" evidence="4">
    <location>
        <begin position="14"/>
        <end position="30"/>
    </location>
</feature>
<dbReference type="EMBL" id="KN880850">
    <property type="protein sequence ID" value="KIY61919.1"/>
    <property type="molecule type" value="Genomic_DNA"/>
</dbReference>
<dbReference type="PROSITE" id="PS00018">
    <property type="entry name" value="EF_HAND_1"/>
    <property type="match status" value="1"/>
</dbReference>
<name>A0A0D7AVN8_9AGAR</name>
<proteinExistence type="predicted"/>
<dbReference type="CDD" id="cd08771">
    <property type="entry name" value="DLP_1"/>
    <property type="match status" value="1"/>
</dbReference>
<dbReference type="Gene3D" id="1.20.120.1240">
    <property type="entry name" value="Dynamin, middle domain"/>
    <property type="match status" value="1"/>
</dbReference>
<dbReference type="InterPro" id="IPR018247">
    <property type="entry name" value="EF_Hand_1_Ca_BS"/>
</dbReference>
<feature type="compositionally biased region" description="Low complexity" evidence="4">
    <location>
        <begin position="97"/>
        <end position="109"/>
    </location>
</feature>
<dbReference type="SMART" id="SM00053">
    <property type="entry name" value="DYNc"/>
    <property type="match status" value="1"/>
</dbReference>
<dbReference type="PRINTS" id="PR00195">
    <property type="entry name" value="DYNAMIN"/>
</dbReference>
<dbReference type="SUPFAM" id="SSF52540">
    <property type="entry name" value="P-loop containing nucleoside triphosphate hydrolases"/>
    <property type="match status" value="1"/>
</dbReference>
<feature type="compositionally biased region" description="Pro residues" evidence="4">
    <location>
        <begin position="65"/>
        <end position="82"/>
    </location>
</feature>
<feature type="domain" description="GED" evidence="5">
    <location>
        <begin position="804"/>
        <end position="895"/>
    </location>
</feature>
<feature type="compositionally biased region" description="Polar residues" evidence="4">
    <location>
        <begin position="115"/>
        <end position="128"/>
    </location>
</feature>
<dbReference type="Proteomes" id="UP000054007">
    <property type="component" value="Unassembled WGS sequence"/>
</dbReference>
<evidence type="ECO:0000256" key="4">
    <source>
        <dbReference type="SAM" id="MobiDB-lite"/>
    </source>
</evidence>
<evidence type="ECO:0008006" key="9">
    <source>
        <dbReference type="Google" id="ProtNLM"/>
    </source>
</evidence>
<dbReference type="GO" id="GO:0048312">
    <property type="term" value="P:intracellular distribution of mitochondria"/>
    <property type="evidence" value="ECO:0007669"/>
    <property type="project" value="TreeGrafter"/>
</dbReference>
<dbReference type="GO" id="GO:0005525">
    <property type="term" value="F:GTP binding"/>
    <property type="evidence" value="ECO:0007669"/>
    <property type="project" value="InterPro"/>
</dbReference>
<organism evidence="7 8">
    <name type="scientific">Cylindrobasidium torrendii FP15055 ss-10</name>
    <dbReference type="NCBI Taxonomy" id="1314674"/>
    <lineage>
        <taxon>Eukaryota</taxon>
        <taxon>Fungi</taxon>
        <taxon>Dikarya</taxon>
        <taxon>Basidiomycota</taxon>
        <taxon>Agaricomycotina</taxon>
        <taxon>Agaricomycetes</taxon>
        <taxon>Agaricomycetidae</taxon>
        <taxon>Agaricales</taxon>
        <taxon>Marasmiineae</taxon>
        <taxon>Physalacriaceae</taxon>
        <taxon>Cylindrobasidium</taxon>
    </lineage>
</organism>
<comment type="subcellular location">
    <subcellularLocation>
        <location evidence="1">Endosome membrane</location>
        <topology evidence="1">Peripheral membrane protein</topology>
        <orientation evidence="1">Cytoplasmic side</orientation>
    </subcellularLocation>
</comment>
<dbReference type="InterPro" id="IPR001401">
    <property type="entry name" value="Dynamin_GTPase"/>
</dbReference>
<reference evidence="7 8" key="1">
    <citation type="journal article" date="2015" name="Fungal Genet. Biol.">
        <title>Evolution of novel wood decay mechanisms in Agaricales revealed by the genome sequences of Fistulina hepatica and Cylindrobasidium torrendii.</title>
        <authorList>
            <person name="Floudas D."/>
            <person name="Held B.W."/>
            <person name="Riley R."/>
            <person name="Nagy L.G."/>
            <person name="Koehler G."/>
            <person name="Ransdell A.S."/>
            <person name="Younus H."/>
            <person name="Chow J."/>
            <person name="Chiniquy J."/>
            <person name="Lipzen A."/>
            <person name="Tritt A."/>
            <person name="Sun H."/>
            <person name="Haridas S."/>
            <person name="LaButti K."/>
            <person name="Ohm R.A."/>
            <person name="Kues U."/>
            <person name="Blanchette R.A."/>
            <person name="Grigoriev I.V."/>
            <person name="Minto R.E."/>
            <person name="Hibbett D.S."/>
        </authorList>
    </citation>
    <scope>NUCLEOTIDE SEQUENCE [LARGE SCALE GENOMIC DNA]</scope>
    <source>
        <strain evidence="7 8">FP15055 ss-10</strain>
    </source>
</reference>
<dbReference type="GO" id="GO:0010008">
    <property type="term" value="C:endosome membrane"/>
    <property type="evidence" value="ECO:0007669"/>
    <property type="project" value="UniProtKB-SubCell"/>
</dbReference>
<evidence type="ECO:0000256" key="3">
    <source>
        <dbReference type="ARBA" id="ARBA00023134"/>
    </source>
</evidence>
<dbReference type="Pfam" id="PF01031">
    <property type="entry name" value="Dynamin_M"/>
    <property type="match status" value="1"/>
</dbReference>
<dbReference type="GO" id="GO:0000266">
    <property type="term" value="P:mitochondrial fission"/>
    <property type="evidence" value="ECO:0007669"/>
    <property type="project" value="TreeGrafter"/>
</dbReference>
<keyword evidence="2" id="KW-0547">Nucleotide-binding</keyword>
<dbReference type="PROSITE" id="PS51718">
    <property type="entry name" value="G_DYNAMIN_2"/>
    <property type="match status" value="1"/>
</dbReference>
<dbReference type="GO" id="GO:0005874">
    <property type="term" value="C:microtubule"/>
    <property type="evidence" value="ECO:0007669"/>
    <property type="project" value="TreeGrafter"/>
</dbReference>
<dbReference type="OrthoDB" id="5061070at2759"/>
<dbReference type="GO" id="GO:0005739">
    <property type="term" value="C:mitochondrion"/>
    <property type="evidence" value="ECO:0007669"/>
    <property type="project" value="TreeGrafter"/>
</dbReference>
<dbReference type="GO" id="GO:0003924">
    <property type="term" value="F:GTPase activity"/>
    <property type="evidence" value="ECO:0007669"/>
    <property type="project" value="InterPro"/>
</dbReference>
<dbReference type="InterPro" id="IPR030381">
    <property type="entry name" value="G_DYNAMIN_dom"/>
</dbReference>
<protein>
    <recommendedName>
        <fullName evidence="9">P-loop containing nucleoside triphosphate hydrolase protein</fullName>
    </recommendedName>
</protein>
<dbReference type="InterPro" id="IPR022812">
    <property type="entry name" value="Dynamin"/>
</dbReference>
<sequence>MSSMFRSVGRRNTRNNAYGNPNGMASTATLSLEPAAPATTNVGTAPIPVFQPQPQHVPSAHAQPSQPPPAPPPQTALPPQPTTLPQVIYSPPQNHTVVPNGHVANGNGANHHKTPSNGSANHSPSGSARNGVVGDHSTPRPDPFANARRPVTPFHEPDDDTTGAIDSSEYAQRCREIMGLYNKLLDLGAGTFLEQSIPKVVVIGGQSAGKSSLVEAVSKINVPRDSGTCTRCPMQCTLATPRHPYNGPPWSCQIDLRYEHNADGTAREAVKSVPFATLTDKRDVELNLRRAQLAILNERSDPEQFRRMSADELKQFADIAARKSQGRSSPTEALEPRAAAFSKNMVVLKIISPDTTDLTFVDLPGLVTNATDSHLPEEITKLKIKNEKTIVLITIPMGEDIERHESVKYAREVDPNGDRTIGVLTKPDTLSAGASGQREKWRKVLLGQDEQAYLKHGYFCVRLPDDEARKRNTPLNVLNQYFNSTAPWSDLPKHVKDRYGVDPLVSYVSKLLVDMFEKSIPEMRRHTDKLLQDAETRLNDLGSGPDLDNALTTLAVLVAHFSWDLRETVSATGAKERKRMYQENSKHYGDLKTAILRTYPKFPFSGPTSTTEEDVQMSKSSYELDLNAVRRCIKECVCWLLFLSLEAFVYAFVWRLSLGRVCEESSRLTVVLRRNTGKLLPDQVPLEATTELIRGFTQKWAAPTQTCFNRVFSNSLASVQRLAKAHFGQTKRLEEHVRSVIDKEMKLLKVEALVIMQKVIELETHIATMNPQYASERDNWQQASRGQRVYLNGLHYPTTSSEAELGVMGQVHGYFQVAYKRYIDTVAATMESELIGKMTERLTKALMMSVSVAGKARDLLREDESKTQERHALTARCEKLNEIKDKLDGFDVADGDYEDLFESPVSLSAPSMTAESSMYED</sequence>
<evidence type="ECO:0000256" key="1">
    <source>
        <dbReference type="ARBA" id="ARBA00004125"/>
    </source>
</evidence>
<dbReference type="InterPro" id="IPR027417">
    <property type="entry name" value="P-loop_NTPase"/>
</dbReference>
<dbReference type="Pfam" id="PF02212">
    <property type="entry name" value="GED"/>
    <property type="match status" value="1"/>
</dbReference>